<name>A0AAV2EI26_9ROSI</name>
<dbReference type="Proteomes" id="UP001497516">
    <property type="component" value="Chromosome 4"/>
</dbReference>
<organism evidence="2 3">
    <name type="scientific">Linum trigynum</name>
    <dbReference type="NCBI Taxonomy" id="586398"/>
    <lineage>
        <taxon>Eukaryota</taxon>
        <taxon>Viridiplantae</taxon>
        <taxon>Streptophyta</taxon>
        <taxon>Embryophyta</taxon>
        <taxon>Tracheophyta</taxon>
        <taxon>Spermatophyta</taxon>
        <taxon>Magnoliopsida</taxon>
        <taxon>eudicotyledons</taxon>
        <taxon>Gunneridae</taxon>
        <taxon>Pentapetalae</taxon>
        <taxon>rosids</taxon>
        <taxon>fabids</taxon>
        <taxon>Malpighiales</taxon>
        <taxon>Linaceae</taxon>
        <taxon>Linum</taxon>
    </lineage>
</organism>
<reference evidence="2 3" key="1">
    <citation type="submission" date="2024-04" db="EMBL/GenBank/DDBJ databases">
        <authorList>
            <person name="Fracassetti M."/>
        </authorList>
    </citation>
    <scope>NUCLEOTIDE SEQUENCE [LARGE SCALE GENOMIC DNA]</scope>
</reference>
<feature type="compositionally biased region" description="Polar residues" evidence="1">
    <location>
        <begin position="13"/>
        <end position="60"/>
    </location>
</feature>
<evidence type="ECO:0000313" key="2">
    <source>
        <dbReference type="EMBL" id="CAL1385394.1"/>
    </source>
</evidence>
<dbReference type="EMBL" id="OZ034817">
    <property type="protein sequence ID" value="CAL1385394.1"/>
    <property type="molecule type" value="Genomic_DNA"/>
</dbReference>
<keyword evidence="3" id="KW-1185">Reference proteome</keyword>
<evidence type="ECO:0000313" key="3">
    <source>
        <dbReference type="Proteomes" id="UP001497516"/>
    </source>
</evidence>
<evidence type="ECO:0000256" key="1">
    <source>
        <dbReference type="SAM" id="MobiDB-lite"/>
    </source>
</evidence>
<accession>A0AAV2EI26</accession>
<protein>
    <submittedName>
        <fullName evidence="2">Uncharacterized protein</fullName>
    </submittedName>
</protein>
<feature type="compositionally biased region" description="Basic and acidic residues" evidence="1">
    <location>
        <begin position="1"/>
        <end position="12"/>
    </location>
</feature>
<sequence>MERLKRLERPEQKPSTQHSKPSNSAAIRLNPSSKSPRTTASASQLHQPPPGSDSSFTDLPSYTKVLLTIESIR</sequence>
<dbReference type="AlphaFoldDB" id="A0AAV2EI26"/>
<gene>
    <name evidence="2" type="ORF">LTRI10_LOCUS26537</name>
</gene>
<feature type="region of interest" description="Disordered" evidence="1">
    <location>
        <begin position="1"/>
        <end position="60"/>
    </location>
</feature>
<proteinExistence type="predicted"/>